<feature type="domain" description="CAAX prenyl protease 2/Lysostaphin resistance protein A-like" evidence="2">
    <location>
        <begin position="159"/>
        <end position="247"/>
    </location>
</feature>
<sequence>MTTTLPAPEQVTVPVPYHRLAHTERHRWWRPLVGTLLVLAGAFAAALGPMIVAGIVGLSLGLPQDEYGWPVLGDELDLAVGLLGLGLVIPVVMLVARWTQRRPGGTVSSVAGRLRWGWLGRCVLLAVPAVGLMYAVLFLLPGTGAEAVFVGWERFLFGVAVVAVLVPFQAAGEEYLFRGWLVQAFGSWTRSPWPGIVVSSVLFGLVHGYGTPWGMADLIFFGVVAAVLTVRTGGLEAAIVLHAVGNLAALVTGAAIGALGSEETATDAPALVAAVDMAMVAVYGVAVLWLRPQSLLSR</sequence>
<reference evidence="3" key="1">
    <citation type="submission" date="2023-07" db="EMBL/GenBank/DDBJ databases">
        <title>Sequencing the genomes of 1000 actinobacteria strains.</title>
        <authorList>
            <person name="Klenk H.-P."/>
        </authorList>
    </citation>
    <scope>NUCLEOTIDE SEQUENCE</scope>
    <source>
        <strain evidence="3">DSM 44707</strain>
    </source>
</reference>
<organism evidence="3 4">
    <name type="scientific">Catenuloplanes atrovinosus</name>
    <dbReference type="NCBI Taxonomy" id="137266"/>
    <lineage>
        <taxon>Bacteria</taxon>
        <taxon>Bacillati</taxon>
        <taxon>Actinomycetota</taxon>
        <taxon>Actinomycetes</taxon>
        <taxon>Micromonosporales</taxon>
        <taxon>Micromonosporaceae</taxon>
        <taxon>Catenuloplanes</taxon>
    </lineage>
</organism>
<accession>A0AAE3YLB1</accession>
<evidence type="ECO:0000313" key="4">
    <source>
        <dbReference type="Proteomes" id="UP001183643"/>
    </source>
</evidence>
<feature type="transmembrane region" description="Helical" evidence="1">
    <location>
        <begin position="191"/>
        <end position="207"/>
    </location>
</feature>
<keyword evidence="3" id="KW-0645">Protease</keyword>
<dbReference type="Proteomes" id="UP001183643">
    <property type="component" value="Unassembled WGS sequence"/>
</dbReference>
<protein>
    <submittedName>
        <fullName evidence="3">Membrane protease YdiL (CAAX protease family)</fullName>
    </submittedName>
</protein>
<dbReference type="GO" id="GO:0080120">
    <property type="term" value="P:CAAX-box protein maturation"/>
    <property type="evidence" value="ECO:0007669"/>
    <property type="project" value="UniProtKB-ARBA"/>
</dbReference>
<feature type="transmembrane region" description="Helical" evidence="1">
    <location>
        <begin position="32"/>
        <end position="58"/>
    </location>
</feature>
<dbReference type="PANTHER" id="PTHR43592">
    <property type="entry name" value="CAAX AMINO TERMINAL PROTEASE"/>
    <property type="match status" value="1"/>
</dbReference>
<gene>
    <name evidence="3" type="ORF">J2S41_002711</name>
</gene>
<dbReference type="AlphaFoldDB" id="A0AAE3YLB1"/>
<feature type="transmembrane region" description="Helical" evidence="1">
    <location>
        <begin position="152"/>
        <end position="170"/>
    </location>
</feature>
<proteinExistence type="predicted"/>
<evidence type="ECO:0000259" key="2">
    <source>
        <dbReference type="Pfam" id="PF02517"/>
    </source>
</evidence>
<feature type="transmembrane region" description="Helical" evidence="1">
    <location>
        <begin position="237"/>
        <end position="259"/>
    </location>
</feature>
<dbReference type="InterPro" id="IPR003675">
    <property type="entry name" value="Rce1/LyrA-like_dom"/>
</dbReference>
<feature type="transmembrane region" description="Helical" evidence="1">
    <location>
        <begin position="118"/>
        <end position="140"/>
    </location>
</feature>
<keyword evidence="1" id="KW-0812">Transmembrane</keyword>
<feature type="transmembrane region" description="Helical" evidence="1">
    <location>
        <begin position="271"/>
        <end position="290"/>
    </location>
</feature>
<feature type="transmembrane region" description="Helical" evidence="1">
    <location>
        <begin position="78"/>
        <end position="98"/>
    </location>
</feature>
<evidence type="ECO:0000256" key="1">
    <source>
        <dbReference type="SAM" id="Phobius"/>
    </source>
</evidence>
<name>A0AAE3YLB1_9ACTN</name>
<keyword evidence="1" id="KW-1133">Transmembrane helix</keyword>
<evidence type="ECO:0000313" key="3">
    <source>
        <dbReference type="EMBL" id="MDR7275933.1"/>
    </source>
</evidence>
<comment type="caution">
    <text evidence="3">The sequence shown here is derived from an EMBL/GenBank/DDBJ whole genome shotgun (WGS) entry which is preliminary data.</text>
</comment>
<dbReference type="PANTHER" id="PTHR43592:SF15">
    <property type="entry name" value="CAAX AMINO TERMINAL PROTEASE FAMILY PROTEIN"/>
    <property type="match status" value="1"/>
</dbReference>
<dbReference type="Pfam" id="PF02517">
    <property type="entry name" value="Rce1-like"/>
    <property type="match status" value="1"/>
</dbReference>
<keyword evidence="1" id="KW-0472">Membrane</keyword>
<keyword evidence="4" id="KW-1185">Reference proteome</keyword>
<keyword evidence="3" id="KW-0378">Hydrolase</keyword>
<feature type="transmembrane region" description="Helical" evidence="1">
    <location>
        <begin position="213"/>
        <end position="230"/>
    </location>
</feature>
<dbReference type="EMBL" id="JAVDYB010000001">
    <property type="protein sequence ID" value="MDR7275933.1"/>
    <property type="molecule type" value="Genomic_DNA"/>
</dbReference>
<dbReference type="GO" id="GO:0004175">
    <property type="term" value="F:endopeptidase activity"/>
    <property type="evidence" value="ECO:0007669"/>
    <property type="project" value="UniProtKB-ARBA"/>
</dbReference>
<dbReference type="RefSeq" id="WP_310367530.1">
    <property type="nucleotide sequence ID" value="NZ_JAVDYB010000001.1"/>
</dbReference>
<dbReference type="GO" id="GO:0006508">
    <property type="term" value="P:proteolysis"/>
    <property type="evidence" value="ECO:0007669"/>
    <property type="project" value="UniProtKB-KW"/>
</dbReference>